<evidence type="ECO:0000313" key="6">
    <source>
        <dbReference type="Proteomes" id="UP000318733"/>
    </source>
</evidence>
<dbReference type="InterPro" id="IPR008147">
    <property type="entry name" value="Gln_synt_N"/>
</dbReference>
<gene>
    <name evidence="5" type="ORF">FO440_21060</name>
</gene>
<evidence type="ECO:0000256" key="2">
    <source>
        <dbReference type="RuleBase" id="RU000384"/>
    </source>
</evidence>
<evidence type="ECO:0000259" key="3">
    <source>
        <dbReference type="PROSITE" id="PS51986"/>
    </source>
</evidence>
<organism evidence="5 6">
    <name type="scientific">Mucilaginibacter corticis</name>
    <dbReference type="NCBI Taxonomy" id="2597670"/>
    <lineage>
        <taxon>Bacteria</taxon>
        <taxon>Pseudomonadati</taxon>
        <taxon>Bacteroidota</taxon>
        <taxon>Sphingobacteriia</taxon>
        <taxon>Sphingobacteriales</taxon>
        <taxon>Sphingobacteriaceae</taxon>
        <taxon>Mucilaginibacter</taxon>
    </lineage>
</organism>
<evidence type="ECO:0000259" key="4">
    <source>
        <dbReference type="PROSITE" id="PS51987"/>
    </source>
</evidence>
<dbReference type="Gene3D" id="3.30.590.10">
    <property type="entry name" value="Glutamine synthetase/guanido kinase, catalytic domain"/>
    <property type="match status" value="1"/>
</dbReference>
<dbReference type="RefSeq" id="WP_144250290.1">
    <property type="nucleotide sequence ID" value="NZ_VLPK01000005.1"/>
</dbReference>
<accession>A0A556MBS6</accession>
<dbReference type="PROSITE" id="PS00181">
    <property type="entry name" value="GLNA_ATP"/>
    <property type="match status" value="1"/>
</dbReference>
<dbReference type="PROSITE" id="PS51986">
    <property type="entry name" value="GS_BETA_GRASP"/>
    <property type="match status" value="1"/>
</dbReference>
<sequence>MPNIRFQALQAVLTRTIPETKAPSPKISDYYGANVFDIKKMKELLSKEAYNSIVNSIEKGEPIPRDMAEQVATAMKAWALGKGATHYTHWFQPLTGTTAEKHDAFFEPTADGGAIEVFSGDALAQQEPDASSFPSGGIRNTFEARGYTAWDPSSPAFLMARTLCIPTVFVSYTGEALDYKVPLLKAVSALDKAAVDVCHYFDKGIEKVNASLGIEQEYFLVDIALFNARPDLYLTGRTLFGHMSAKNQQLEDHYFGSIPERVYAFMQDMETESLLLGIPLKTRHNEVAPSQFECAPIYEEINLAIDHNQLLMDLMDRVAKRHNFKVLLHEKPYAGINGSGKHNNWSMITNTGKNLLSPGKTPKNNLMFLTFFVNTIKAVYEHADLLRASIASVNNDHRLGANEAPPAIISIFLGSQLSELLDEIETSRISKKIKEEALLWQGIPKIPQILKDNTDRNRTSPFAFTGNKFELRAVGSSANSASPMTILNLIVADQLKKFKYDVDKLLKKGEKKDVALLMVIKKYIKESKSIRFEGNGYSEEWEKEAEKRGLSNFKTTPKALDAFISDKSEVLYAENAVFTKREAHARHDILLESFYKKLQIEARVMGELVTNVIIPSAIDYQSKLVENAKGLKDLGLNSSVYQVQLDIINKLAEHINFIKENVDQMIAERKKANDIEDTREKAIAYDEKVKSYFQPIRYHVDKLEQLVDDSLWPLPKFRELLFIK</sequence>
<dbReference type="Pfam" id="PF18318">
    <property type="entry name" value="Gln-synt_C-ter"/>
    <property type="match status" value="1"/>
</dbReference>
<keyword evidence="6" id="KW-1185">Reference proteome</keyword>
<dbReference type="SMART" id="SM01230">
    <property type="entry name" value="Gln-synt_C"/>
    <property type="match status" value="1"/>
</dbReference>
<feature type="domain" description="GS beta-grasp" evidence="3">
    <location>
        <begin position="85"/>
        <end position="174"/>
    </location>
</feature>
<dbReference type="InterPro" id="IPR022147">
    <property type="entry name" value="GSIII_N"/>
</dbReference>
<feature type="domain" description="GS catalytic" evidence="4">
    <location>
        <begin position="179"/>
        <end position="613"/>
    </location>
</feature>
<dbReference type="InterPro" id="IPR052725">
    <property type="entry name" value="GS_Type-3"/>
</dbReference>
<dbReference type="Pfam" id="PF12437">
    <property type="entry name" value="GSIII_N"/>
    <property type="match status" value="1"/>
</dbReference>
<name>A0A556MBS6_9SPHI</name>
<evidence type="ECO:0000313" key="5">
    <source>
        <dbReference type="EMBL" id="TSJ37255.1"/>
    </source>
</evidence>
<dbReference type="InterPro" id="IPR008146">
    <property type="entry name" value="Gln_synth_cat_dom"/>
</dbReference>
<dbReference type="Gene3D" id="1.20.120.1560">
    <property type="match status" value="1"/>
</dbReference>
<dbReference type="InterPro" id="IPR014746">
    <property type="entry name" value="Gln_synth/guanido_kin_cat_dom"/>
</dbReference>
<comment type="caution">
    <text evidence="5">The sequence shown here is derived from an EMBL/GenBank/DDBJ whole genome shotgun (WGS) entry which is preliminary data.</text>
</comment>
<dbReference type="PANTHER" id="PTHR42974:SF1">
    <property type="entry name" value="TYPE-3 GLUTAMINE SYNTHETASE"/>
    <property type="match status" value="1"/>
</dbReference>
<dbReference type="InterPro" id="IPR027303">
    <property type="entry name" value="Gln_synth_gly_rich_site"/>
</dbReference>
<dbReference type="SUPFAM" id="SSF55931">
    <property type="entry name" value="Glutamine synthetase/guanido kinase"/>
    <property type="match status" value="1"/>
</dbReference>
<comment type="similarity">
    <text evidence="1 2">Belongs to the glutamine synthetase family.</text>
</comment>
<reference evidence="5 6" key="1">
    <citation type="submission" date="2019-07" db="EMBL/GenBank/DDBJ databases">
        <authorList>
            <person name="Huq M.A."/>
        </authorList>
    </citation>
    <scope>NUCLEOTIDE SEQUENCE [LARGE SCALE GENOMIC DNA]</scope>
    <source>
        <strain evidence="5 6">MAH-19</strain>
    </source>
</reference>
<dbReference type="PROSITE" id="PS51987">
    <property type="entry name" value="GS_CATALYTIC"/>
    <property type="match status" value="1"/>
</dbReference>
<evidence type="ECO:0000256" key="1">
    <source>
        <dbReference type="PROSITE-ProRule" id="PRU01330"/>
    </source>
</evidence>
<dbReference type="PANTHER" id="PTHR42974">
    <property type="entry name" value="GLUTAMINE SYNTHETASE"/>
    <property type="match status" value="1"/>
</dbReference>
<dbReference type="InterPro" id="IPR040577">
    <property type="entry name" value="Gln-synt_C"/>
</dbReference>
<dbReference type="GO" id="GO:0006542">
    <property type="term" value="P:glutamine biosynthetic process"/>
    <property type="evidence" value="ECO:0007669"/>
    <property type="project" value="InterPro"/>
</dbReference>
<dbReference type="Proteomes" id="UP000318733">
    <property type="component" value="Unassembled WGS sequence"/>
</dbReference>
<dbReference type="AlphaFoldDB" id="A0A556MBS6"/>
<dbReference type="EMBL" id="VLPK01000005">
    <property type="protein sequence ID" value="TSJ37255.1"/>
    <property type="molecule type" value="Genomic_DNA"/>
</dbReference>
<proteinExistence type="inferred from homology"/>
<dbReference type="OrthoDB" id="9807095at2"/>
<dbReference type="Pfam" id="PF00120">
    <property type="entry name" value="Gln-synt_C"/>
    <property type="match status" value="1"/>
</dbReference>
<protein>
    <submittedName>
        <fullName evidence="5">Glutamine synthetase type III</fullName>
    </submittedName>
</protein>
<dbReference type="GO" id="GO:0004356">
    <property type="term" value="F:glutamine synthetase activity"/>
    <property type="evidence" value="ECO:0007669"/>
    <property type="project" value="InterPro"/>
</dbReference>